<keyword evidence="4" id="KW-0560">Oxidoreductase</keyword>
<dbReference type="InterPro" id="IPR036396">
    <property type="entry name" value="Cyt_P450_sf"/>
</dbReference>
<evidence type="ECO:0000256" key="1">
    <source>
        <dbReference type="ARBA" id="ARBA00001971"/>
    </source>
</evidence>
<evidence type="ECO:0000256" key="5">
    <source>
        <dbReference type="ARBA" id="ARBA00023004"/>
    </source>
</evidence>
<dbReference type="PANTHER" id="PTHR24287">
    <property type="entry name" value="P450, PUTATIVE (EUROFUNG)-RELATED"/>
    <property type="match status" value="1"/>
</dbReference>
<evidence type="ECO:0000313" key="8">
    <source>
        <dbReference type="EMBL" id="KAK9423357.1"/>
    </source>
</evidence>
<evidence type="ECO:0000313" key="9">
    <source>
        <dbReference type="Proteomes" id="UP001408356"/>
    </source>
</evidence>
<evidence type="ECO:0000256" key="6">
    <source>
        <dbReference type="ARBA" id="ARBA00023033"/>
    </source>
</evidence>
<gene>
    <name evidence="8" type="ORF">SUNI508_04251</name>
</gene>
<keyword evidence="7" id="KW-0472">Membrane</keyword>
<comment type="similarity">
    <text evidence="2">Belongs to the cytochrome P450 family.</text>
</comment>
<feature type="transmembrane region" description="Helical" evidence="7">
    <location>
        <begin position="150"/>
        <end position="172"/>
    </location>
</feature>
<reference evidence="8 9" key="1">
    <citation type="journal article" date="2024" name="J. Plant Pathol.">
        <title>Sequence and assembly of the genome of Seiridium unicorne, isolate CBS 538.82, causal agent of cypress canker disease.</title>
        <authorList>
            <person name="Scali E."/>
            <person name="Rocca G.D."/>
            <person name="Danti R."/>
            <person name="Garbelotto M."/>
            <person name="Barberini S."/>
            <person name="Baroncelli R."/>
            <person name="Emiliani G."/>
        </authorList>
    </citation>
    <scope>NUCLEOTIDE SEQUENCE [LARGE SCALE GENOMIC DNA]</scope>
    <source>
        <strain evidence="8 9">BM-138-508</strain>
    </source>
</reference>
<dbReference type="SUPFAM" id="SSF48264">
    <property type="entry name" value="Cytochrome P450"/>
    <property type="match status" value="1"/>
</dbReference>
<dbReference type="Pfam" id="PF00067">
    <property type="entry name" value="p450"/>
    <property type="match status" value="1"/>
</dbReference>
<keyword evidence="5" id="KW-0408">Iron</keyword>
<evidence type="ECO:0000256" key="3">
    <source>
        <dbReference type="ARBA" id="ARBA00022723"/>
    </source>
</evidence>
<keyword evidence="7" id="KW-1133">Transmembrane helix</keyword>
<dbReference type="EMBL" id="JARVKF010000079">
    <property type="protein sequence ID" value="KAK9423357.1"/>
    <property type="molecule type" value="Genomic_DNA"/>
</dbReference>
<feature type="transmembrane region" description="Helical" evidence="7">
    <location>
        <begin position="422"/>
        <end position="447"/>
    </location>
</feature>
<name>A0ABR2V914_9PEZI</name>
<sequence>MAEESCEYLIYHGAIAKGEPDISGIGVVSAFVVSAYLTFIAITGAYFGGLVEDSLLNEIDRRILHIRPFHPESKRSPIHKCICHVVVILSDQQIVTGIAIMSAGFGGLQSKEISVYHFQIVLYLAWMSSSVHLSAVTLLGSFLRQRRGILIWRFSGMIVLLVMLLIGLVPAISNDWGIFWWEGMLDDRTGWAIPAYCFWGELWGDGVGSDASLGFIILAVSYFWKMGALFETTSTAYHNYFRGPVERCLATALKYPAEKVVRNRSSRVWPWVFRLVLGVALPALALIEVASSFAASLWLSLTSLIYGSIQIFVPRAQMLPITGTSESSWGFGQLVPLILLVQPLGVVVEHLWSREEKDLETQNIPRSLGQSFDPTMVGSLEAIKGCQEKSLLSLLQGLTDGNLPEISDRQSTFWRLVYSSKLFAGLVYLVQCAIAAICAVVFYFDVLTIGTARSNNWQLVLAAIAAFLGVGFSATLLISPFSIAGRVSSEESHVITCDADNIKQILQKRFADFSIAPLRSRLFLPVTPHGIFSHDGARWNHAKRLFRTQLAGTRSAVDLSVIEEHFQIFASRIPTDEGEVDIQALLISLVTDELGIFAVGEPIGALDKNQEPEAKQLDEGYQFVKEKIARLAQSGAASWLYDRSQFRRASPIIRHYTERFVTEALETRRGAIREGRDALPQRRTFVQRAVDEGYSFADVRDQTTSIYLAGVDSVSGLLSATCWFLTRDQRVFATLRKHVERFGDQPPAFDKLNHLQYLGFVFNEAMRIMPSVPFNAKVANSDIWLPKGGGRDGHSSILIEKGQIVVFWAWAFHRNRETFAEDANEFRPERWKSMKRDILQITSLPSQVQGFVITFWRLTTFSFG</sequence>
<accession>A0ABR2V914</accession>
<comment type="caution">
    <text evidence="8">The sequence shown here is derived from an EMBL/GenBank/DDBJ whole genome shotgun (WGS) entry which is preliminary data.</text>
</comment>
<feature type="transmembrane region" description="Helical" evidence="7">
    <location>
        <begin position="120"/>
        <end position="143"/>
    </location>
</feature>
<dbReference type="Proteomes" id="UP001408356">
    <property type="component" value="Unassembled WGS sequence"/>
</dbReference>
<evidence type="ECO:0000256" key="4">
    <source>
        <dbReference type="ARBA" id="ARBA00023002"/>
    </source>
</evidence>
<keyword evidence="9" id="KW-1185">Reference proteome</keyword>
<keyword evidence="7" id="KW-0812">Transmembrane</keyword>
<dbReference type="InterPro" id="IPR001128">
    <property type="entry name" value="Cyt_P450"/>
</dbReference>
<proteinExistence type="inferred from homology"/>
<dbReference type="Gene3D" id="1.10.630.10">
    <property type="entry name" value="Cytochrome P450"/>
    <property type="match status" value="1"/>
</dbReference>
<keyword evidence="3" id="KW-0479">Metal-binding</keyword>
<feature type="transmembrane region" description="Helical" evidence="7">
    <location>
        <begin position="268"/>
        <end position="287"/>
    </location>
</feature>
<dbReference type="InterPro" id="IPR047146">
    <property type="entry name" value="Cyt_P450_E_CYP52_fungi"/>
</dbReference>
<feature type="transmembrane region" description="Helical" evidence="7">
    <location>
        <begin position="25"/>
        <end position="47"/>
    </location>
</feature>
<keyword evidence="6" id="KW-0503">Monooxygenase</keyword>
<feature type="transmembrane region" description="Helical" evidence="7">
    <location>
        <begin position="459"/>
        <end position="483"/>
    </location>
</feature>
<dbReference type="PANTHER" id="PTHR24287:SF17">
    <property type="entry name" value="P450, PUTATIVE (EUROFUNG)-RELATED"/>
    <property type="match status" value="1"/>
</dbReference>
<feature type="transmembrane region" description="Helical" evidence="7">
    <location>
        <begin position="206"/>
        <end position="224"/>
    </location>
</feature>
<comment type="cofactor">
    <cofactor evidence="1">
        <name>heme</name>
        <dbReference type="ChEBI" id="CHEBI:30413"/>
    </cofactor>
</comment>
<protein>
    <submittedName>
        <fullName evidence="8">Autophagy-related protein</fullName>
    </submittedName>
</protein>
<organism evidence="8 9">
    <name type="scientific">Seiridium unicorne</name>
    <dbReference type="NCBI Taxonomy" id="138068"/>
    <lineage>
        <taxon>Eukaryota</taxon>
        <taxon>Fungi</taxon>
        <taxon>Dikarya</taxon>
        <taxon>Ascomycota</taxon>
        <taxon>Pezizomycotina</taxon>
        <taxon>Sordariomycetes</taxon>
        <taxon>Xylariomycetidae</taxon>
        <taxon>Amphisphaeriales</taxon>
        <taxon>Sporocadaceae</taxon>
        <taxon>Seiridium</taxon>
    </lineage>
</organism>
<evidence type="ECO:0000256" key="7">
    <source>
        <dbReference type="SAM" id="Phobius"/>
    </source>
</evidence>
<evidence type="ECO:0000256" key="2">
    <source>
        <dbReference type="ARBA" id="ARBA00010617"/>
    </source>
</evidence>